<dbReference type="InterPro" id="IPR057654">
    <property type="entry name" value="Znf-CCCH_tandem"/>
</dbReference>
<dbReference type="InterPro" id="IPR057683">
    <property type="entry name" value="DUF7923"/>
</dbReference>
<reference evidence="5 6" key="1">
    <citation type="submission" date="2019-06" db="EMBL/GenBank/DDBJ databases">
        <authorList>
            <person name="Broberg M."/>
        </authorList>
    </citation>
    <scope>NUCLEOTIDE SEQUENCE [LARGE SCALE GENOMIC DNA]</scope>
</reference>
<evidence type="ECO:0000313" key="5">
    <source>
        <dbReference type="EMBL" id="VUC28008.1"/>
    </source>
</evidence>
<dbReference type="Pfam" id="PF25540">
    <property type="entry name" value="DUF7923"/>
    <property type="match status" value="1"/>
</dbReference>
<evidence type="ECO:0000256" key="3">
    <source>
        <dbReference type="SAM" id="MobiDB-lite"/>
    </source>
</evidence>
<dbReference type="Pfam" id="PF25543">
    <property type="entry name" value="zf-CCCH_tandem"/>
    <property type="match status" value="1"/>
</dbReference>
<feature type="coiled-coil region" evidence="2">
    <location>
        <begin position="8"/>
        <end position="35"/>
    </location>
</feature>
<dbReference type="InterPro" id="IPR000571">
    <property type="entry name" value="Znf_CCCH"/>
</dbReference>
<dbReference type="PANTHER" id="PTHR37543">
    <property type="entry name" value="CCCH ZINC FINGER DNA BINDING PROTEIN (AFU_ORTHOLOGUE AFUA_5G12760)"/>
    <property type="match status" value="1"/>
</dbReference>
<protein>
    <recommendedName>
        <fullName evidence="4">C3H1-type domain-containing protein</fullName>
    </recommendedName>
</protein>
<keyword evidence="2" id="KW-0175">Coiled coil</keyword>
<keyword evidence="1" id="KW-0479">Metal-binding</keyword>
<evidence type="ECO:0000256" key="2">
    <source>
        <dbReference type="SAM" id="Coils"/>
    </source>
</evidence>
<feature type="region of interest" description="Disordered" evidence="3">
    <location>
        <begin position="225"/>
        <end position="288"/>
    </location>
</feature>
<comment type="caution">
    <text evidence="5">The sequence shown here is derived from an EMBL/GenBank/DDBJ whole genome shotgun (WGS) entry which is preliminary data.</text>
</comment>
<keyword evidence="1" id="KW-0862">Zinc</keyword>
<name>A0ABY6UDR4_BIOOC</name>
<gene>
    <name evidence="5" type="ORF">CLO192961_LOCUS223501</name>
</gene>
<feature type="zinc finger region" description="C3H1-type" evidence="1">
    <location>
        <begin position="355"/>
        <end position="383"/>
    </location>
</feature>
<dbReference type="PANTHER" id="PTHR37543:SF1">
    <property type="entry name" value="CCCH ZINC FINGER DNA BINDING PROTEIN (AFU_ORTHOLOGUE AFUA_5G12760)"/>
    <property type="match status" value="1"/>
</dbReference>
<keyword evidence="1" id="KW-0863">Zinc-finger</keyword>
<dbReference type="EMBL" id="CABFNS010000778">
    <property type="protein sequence ID" value="VUC28008.1"/>
    <property type="molecule type" value="Genomic_DNA"/>
</dbReference>
<evidence type="ECO:0000259" key="4">
    <source>
        <dbReference type="PROSITE" id="PS50103"/>
    </source>
</evidence>
<evidence type="ECO:0000256" key="1">
    <source>
        <dbReference type="PROSITE-ProRule" id="PRU00723"/>
    </source>
</evidence>
<sequence>MSRLRLDLSDQTDSRIRYQEEVQTLRKELANYKNMLDKNTYVAVLVDGDGAVFNESLLQNPVHGATEASQKIKQCIQDDLRSSGENDQLPIFARVFANLHHLAGAIKRSGLIDDEEKLIRFSENFTNSCAEFDFINVGRGKENADCKMRRMLKYYYNDYRCKKIYFVGCHDGGYSHDLREYIGPIHKPENRIVLVETTPALPLIKSLSFPMLRFDSVFRSEPLPDPSFHAPSTNQPPPAVAKPVLPPAPQRNPSPEAVAAVRSPSVTTASLPSPAPTPTVDVKRSGNGGISVKYPPSYASAGGKDGLQNLDLKPAAKAKKPKVINLNKDGQRVDPPVPFASPQAQNSYNAKWEKNSYRAFCNAHYLGGNCPWGDRCDREHTIKLTASEVSYHRSKARGSACNNGSRCADFNCYLSHHCPQSPSCVRRDCKFKNHNRHGDMHLDKESMQIV</sequence>
<feature type="domain" description="C3H1-type" evidence="4">
    <location>
        <begin position="355"/>
        <end position="383"/>
    </location>
</feature>
<evidence type="ECO:0000313" key="6">
    <source>
        <dbReference type="Proteomes" id="UP000766486"/>
    </source>
</evidence>
<feature type="compositionally biased region" description="Low complexity" evidence="3">
    <location>
        <begin position="263"/>
        <end position="272"/>
    </location>
</feature>
<feature type="compositionally biased region" description="Pro residues" evidence="3">
    <location>
        <begin position="234"/>
        <end position="252"/>
    </location>
</feature>
<keyword evidence="6" id="KW-1185">Reference proteome</keyword>
<dbReference type="PROSITE" id="PS50103">
    <property type="entry name" value="ZF_C3H1"/>
    <property type="match status" value="1"/>
</dbReference>
<organism evidence="5 6">
    <name type="scientific">Bionectria ochroleuca</name>
    <name type="common">Gliocladium roseum</name>
    <dbReference type="NCBI Taxonomy" id="29856"/>
    <lineage>
        <taxon>Eukaryota</taxon>
        <taxon>Fungi</taxon>
        <taxon>Dikarya</taxon>
        <taxon>Ascomycota</taxon>
        <taxon>Pezizomycotina</taxon>
        <taxon>Sordariomycetes</taxon>
        <taxon>Hypocreomycetidae</taxon>
        <taxon>Hypocreales</taxon>
        <taxon>Bionectriaceae</taxon>
        <taxon>Clonostachys</taxon>
    </lineage>
</organism>
<dbReference type="Proteomes" id="UP000766486">
    <property type="component" value="Unassembled WGS sequence"/>
</dbReference>
<proteinExistence type="predicted"/>
<accession>A0ABY6UDR4</accession>
<feature type="region of interest" description="Disordered" evidence="3">
    <location>
        <begin position="321"/>
        <end position="342"/>
    </location>
</feature>